<keyword evidence="1" id="KW-0472">Membrane</keyword>
<keyword evidence="2" id="KW-0732">Signal</keyword>
<feature type="transmembrane region" description="Helical" evidence="1">
    <location>
        <begin position="288"/>
        <end position="310"/>
    </location>
</feature>
<proteinExistence type="predicted"/>
<protein>
    <recommendedName>
        <fullName evidence="5">Pv-fam-d protein</fullName>
    </recommendedName>
</protein>
<accession>A0A9P6H016</accession>
<feature type="signal peptide" evidence="2">
    <location>
        <begin position="1"/>
        <end position="16"/>
    </location>
</feature>
<organism evidence="3 4">
    <name type="scientific">Nosema granulosis</name>
    <dbReference type="NCBI Taxonomy" id="83296"/>
    <lineage>
        <taxon>Eukaryota</taxon>
        <taxon>Fungi</taxon>
        <taxon>Fungi incertae sedis</taxon>
        <taxon>Microsporidia</taxon>
        <taxon>Nosematidae</taxon>
        <taxon>Nosema</taxon>
    </lineage>
</organism>
<name>A0A9P6H016_9MICR</name>
<keyword evidence="1" id="KW-0812">Transmembrane</keyword>
<gene>
    <name evidence="3" type="ORF">NGRA_0866</name>
</gene>
<feature type="chain" id="PRO_5040381470" description="Pv-fam-d protein" evidence="2">
    <location>
        <begin position="17"/>
        <end position="330"/>
    </location>
</feature>
<evidence type="ECO:0000313" key="3">
    <source>
        <dbReference type="EMBL" id="KAF9764047.1"/>
    </source>
</evidence>
<keyword evidence="4" id="KW-1185">Reference proteome</keyword>
<sequence>MLKLLISMLSIQLSIQRNYQNVRNMNNKMVSKMDNMMVSNMNNNVVNNTMESNMNNKMVSKMDNMMVSNTGNHTMDTNGESRTVSNINNNIDNTKFLDAKAFTQVVKPEVINDRKQEPKLDVYPKTNEVENISKHHESHQKRIEILYKKPRHHHRRHKKSREHKIFDRNLREDSFFEEYKHNEVNPNTFNHSYRNNYTFVPETELSTINEDRRRNYKLRKMLQNELYEVPYDILNVIEKRIEDNYHEDNKSVIIITKHVYPEDNKRITEYKIKKEKPSLQKEPSNSHLSPLAIIFLIVGFMAMGIIYTMLAKRVLSKHNDPKYSVMKLNN</sequence>
<dbReference type="Proteomes" id="UP000740883">
    <property type="component" value="Unassembled WGS sequence"/>
</dbReference>
<comment type="caution">
    <text evidence="3">The sequence shown here is derived from an EMBL/GenBank/DDBJ whole genome shotgun (WGS) entry which is preliminary data.</text>
</comment>
<evidence type="ECO:0000256" key="2">
    <source>
        <dbReference type="SAM" id="SignalP"/>
    </source>
</evidence>
<evidence type="ECO:0008006" key="5">
    <source>
        <dbReference type="Google" id="ProtNLM"/>
    </source>
</evidence>
<dbReference type="AlphaFoldDB" id="A0A9P6H016"/>
<evidence type="ECO:0000256" key="1">
    <source>
        <dbReference type="SAM" id="Phobius"/>
    </source>
</evidence>
<reference evidence="3 4" key="1">
    <citation type="journal article" date="2020" name="Genome Biol. Evol.">
        <title>Comparative genomics of strictly vertically transmitted, feminizing microsporidia endosymbionts of amphipod crustaceans.</title>
        <authorList>
            <person name="Cormier A."/>
            <person name="Chebbi M.A."/>
            <person name="Giraud I."/>
            <person name="Wattier R."/>
            <person name="Teixeira M."/>
            <person name="Gilbert C."/>
            <person name="Rigaud T."/>
            <person name="Cordaux R."/>
        </authorList>
    </citation>
    <scope>NUCLEOTIDE SEQUENCE [LARGE SCALE GENOMIC DNA]</scope>
    <source>
        <strain evidence="3 4">Ou3-Ou53</strain>
    </source>
</reference>
<keyword evidence="1" id="KW-1133">Transmembrane helix</keyword>
<dbReference type="EMBL" id="SBJO01000042">
    <property type="protein sequence ID" value="KAF9764047.1"/>
    <property type="molecule type" value="Genomic_DNA"/>
</dbReference>
<evidence type="ECO:0000313" key="4">
    <source>
        <dbReference type="Proteomes" id="UP000740883"/>
    </source>
</evidence>